<name>M5PRW4_DESAF</name>
<evidence type="ECO:0000313" key="3">
    <source>
        <dbReference type="Proteomes" id="UP000011922"/>
    </source>
</evidence>
<organism evidence="2 3">
    <name type="scientific">Desulfocurvibacter africanus PCS</name>
    <dbReference type="NCBI Taxonomy" id="1262666"/>
    <lineage>
        <taxon>Bacteria</taxon>
        <taxon>Pseudomonadati</taxon>
        <taxon>Thermodesulfobacteriota</taxon>
        <taxon>Desulfovibrionia</taxon>
        <taxon>Desulfovibrionales</taxon>
        <taxon>Desulfovibrionaceae</taxon>
        <taxon>Desulfocurvibacter</taxon>
    </lineage>
</organism>
<dbReference type="Pfam" id="PF04402">
    <property type="entry name" value="SIMPL"/>
    <property type="match status" value="1"/>
</dbReference>
<evidence type="ECO:0008006" key="4">
    <source>
        <dbReference type="Google" id="ProtNLM"/>
    </source>
</evidence>
<sequence length="242" mass="26970">MPTTDRTDRNPSIFFLGFFLALGMIIAAWLLGHALTEFKAYDRYVTVKGLAEREVPADLAMWPISFNAAGDSLVQVQDDLTRQEKIVREFLKQQGLGDAEATLAAPRITDHWSMGMRPQDLPANRYSAQGVLTVRSDSPDTVKKAMAEAGKLVSQGVVLVHNYEYQPRFEFTKLNDIKPDMIAAATKDARAAADQFARDSGSSVGAIRRATQGYFSISDRDPYTPEIKQIRVVTTVEYFLEN</sequence>
<dbReference type="PANTHER" id="PTHR34387:SF2">
    <property type="entry name" value="SLR1258 PROTEIN"/>
    <property type="match status" value="1"/>
</dbReference>
<keyword evidence="1" id="KW-0472">Membrane</keyword>
<dbReference type="PANTHER" id="PTHR34387">
    <property type="entry name" value="SLR1258 PROTEIN"/>
    <property type="match status" value="1"/>
</dbReference>
<keyword evidence="1" id="KW-0812">Transmembrane</keyword>
<evidence type="ECO:0000256" key="1">
    <source>
        <dbReference type="SAM" id="Phobius"/>
    </source>
</evidence>
<dbReference type="Proteomes" id="UP000011922">
    <property type="component" value="Unassembled WGS sequence"/>
</dbReference>
<reference evidence="2 3" key="1">
    <citation type="journal article" date="2013" name="Genome Announc.">
        <title>Draft Genome Sequence for Desulfovibrio africanus Strain PCS.</title>
        <authorList>
            <person name="Brown S.D."/>
            <person name="Utturkar S.M."/>
            <person name="Arkin A.P."/>
            <person name="Deutschbauer A.M."/>
            <person name="Elias D.A."/>
            <person name="Hazen T.C."/>
            <person name="Chakraborty R."/>
        </authorList>
    </citation>
    <scope>NUCLEOTIDE SEQUENCE [LARGE SCALE GENOMIC DNA]</scope>
    <source>
        <strain evidence="2 3">PCS</strain>
    </source>
</reference>
<dbReference type="EMBL" id="AOSV01000027">
    <property type="protein sequence ID" value="EMG36815.1"/>
    <property type="molecule type" value="Genomic_DNA"/>
</dbReference>
<keyword evidence="1" id="KW-1133">Transmembrane helix</keyword>
<dbReference type="InterPro" id="IPR052022">
    <property type="entry name" value="26kDa_periplasmic_antigen"/>
</dbReference>
<proteinExistence type="predicted"/>
<gene>
    <name evidence="2" type="ORF">PCS_02512</name>
</gene>
<dbReference type="OrthoDB" id="9806540at2"/>
<dbReference type="PATRIC" id="fig|1262666.3.peg.2558"/>
<feature type="transmembrane region" description="Helical" evidence="1">
    <location>
        <begin position="12"/>
        <end position="31"/>
    </location>
</feature>
<protein>
    <recommendedName>
        <fullName evidence="4">Periplasmic protein</fullName>
    </recommendedName>
</protein>
<accession>M5PRW4</accession>
<dbReference type="PIRSF" id="PIRSF029033">
    <property type="entry name" value="UCP029033"/>
    <property type="match status" value="1"/>
</dbReference>
<dbReference type="RefSeq" id="WP_005987706.1">
    <property type="nucleotide sequence ID" value="NZ_AOSV01000027.1"/>
</dbReference>
<comment type="caution">
    <text evidence="2">The sequence shown here is derived from an EMBL/GenBank/DDBJ whole genome shotgun (WGS) entry which is preliminary data.</text>
</comment>
<dbReference type="AlphaFoldDB" id="M5PRW4"/>
<dbReference type="InterPro" id="IPR016907">
    <property type="entry name" value="UCP029033"/>
</dbReference>
<dbReference type="InterPro" id="IPR007497">
    <property type="entry name" value="SIMPL/DUF541"/>
</dbReference>
<dbReference type="GO" id="GO:0006974">
    <property type="term" value="P:DNA damage response"/>
    <property type="evidence" value="ECO:0007669"/>
    <property type="project" value="TreeGrafter"/>
</dbReference>
<evidence type="ECO:0000313" key="2">
    <source>
        <dbReference type="EMBL" id="EMG36815.1"/>
    </source>
</evidence>